<dbReference type="Gene3D" id="3.30.70.270">
    <property type="match status" value="2"/>
</dbReference>
<gene>
    <name evidence="4" type="ORF">RHS01_08356</name>
</gene>
<protein>
    <recommendedName>
        <fullName evidence="6">Reverse transcriptase domain-containing protein</fullName>
    </recommendedName>
</protein>
<dbReference type="InterPro" id="IPR043128">
    <property type="entry name" value="Rev_trsase/Diguanyl_cyclase"/>
</dbReference>
<organism evidence="4 5">
    <name type="scientific">Rhizoctonia solani</name>
    <dbReference type="NCBI Taxonomy" id="456999"/>
    <lineage>
        <taxon>Eukaryota</taxon>
        <taxon>Fungi</taxon>
        <taxon>Dikarya</taxon>
        <taxon>Basidiomycota</taxon>
        <taxon>Agaricomycotina</taxon>
        <taxon>Agaricomycetes</taxon>
        <taxon>Cantharellales</taxon>
        <taxon>Ceratobasidiaceae</taxon>
        <taxon>Rhizoctonia</taxon>
    </lineage>
</organism>
<dbReference type="Pfam" id="PF00078">
    <property type="entry name" value="RVT_1"/>
    <property type="match status" value="1"/>
</dbReference>
<dbReference type="GO" id="GO:0003824">
    <property type="term" value="F:catalytic activity"/>
    <property type="evidence" value="ECO:0007669"/>
    <property type="project" value="UniProtKB-KW"/>
</dbReference>
<dbReference type="CDD" id="cd01647">
    <property type="entry name" value="RT_LTR"/>
    <property type="match status" value="1"/>
</dbReference>
<dbReference type="InterPro" id="IPR041577">
    <property type="entry name" value="RT_RNaseH_2"/>
</dbReference>
<proteinExistence type="predicted"/>
<evidence type="ECO:0000256" key="1">
    <source>
        <dbReference type="ARBA" id="ARBA00023268"/>
    </source>
</evidence>
<dbReference type="Proteomes" id="UP000614334">
    <property type="component" value="Unassembled WGS sequence"/>
</dbReference>
<dbReference type="EMBL" id="JACYCF010000017">
    <property type="protein sequence ID" value="KAF8751798.1"/>
    <property type="molecule type" value="Genomic_DNA"/>
</dbReference>
<reference evidence="4" key="1">
    <citation type="submission" date="2020-09" db="EMBL/GenBank/DDBJ databases">
        <title>Comparative genome analyses of four rice-infecting Rhizoctonia solani isolates reveal extensive enrichment of homogalacturonan modification genes.</title>
        <authorList>
            <person name="Lee D.-Y."/>
            <person name="Jeon J."/>
            <person name="Kim K.-T."/>
            <person name="Cheong K."/>
            <person name="Song H."/>
            <person name="Choi G."/>
            <person name="Ko J."/>
            <person name="Opiyo S.O."/>
            <person name="Zuo S."/>
            <person name="Madhav S."/>
            <person name="Lee Y.-H."/>
            <person name="Wang G.-L."/>
        </authorList>
    </citation>
    <scope>NUCLEOTIDE SEQUENCE</scope>
    <source>
        <strain evidence="4">AG1-IA B2</strain>
    </source>
</reference>
<name>A0A8H7LZ30_9AGAM</name>
<comment type="caution">
    <text evidence="4">The sequence shown here is derived from an EMBL/GenBank/DDBJ whole genome shotgun (WGS) entry which is preliminary data.</text>
</comment>
<dbReference type="InterPro" id="IPR000477">
    <property type="entry name" value="RT_dom"/>
</dbReference>
<feature type="domain" description="Reverse transcriptase" evidence="2">
    <location>
        <begin position="5"/>
        <end position="126"/>
    </location>
</feature>
<feature type="domain" description="Reverse transcriptase/retrotransposon-derived protein RNase H-like" evidence="3">
    <location>
        <begin position="164"/>
        <end position="259"/>
    </location>
</feature>
<dbReference type="PANTHER" id="PTHR37984:SF5">
    <property type="entry name" value="PROTEIN NYNRIN-LIKE"/>
    <property type="match status" value="1"/>
</dbReference>
<dbReference type="Pfam" id="PF17919">
    <property type="entry name" value="RT_RNaseH_2"/>
    <property type="match status" value="1"/>
</dbReference>
<evidence type="ECO:0000313" key="4">
    <source>
        <dbReference type="EMBL" id="KAF8751798.1"/>
    </source>
</evidence>
<keyword evidence="1" id="KW-0511">Multifunctional enzyme</keyword>
<dbReference type="InterPro" id="IPR050951">
    <property type="entry name" value="Retrovirus_Pol_polyprotein"/>
</dbReference>
<accession>A0A8H7LZ30</accession>
<evidence type="ECO:0000259" key="3">
    <source>
        <dbReference type="Pfam" id="PF17919"/>
    </source>
</evidence>
<sequence length="291" mass="33122">MAQLCGAKVFTKLDLQWGYNNVQVKKGDEWKTAFRTKYGLYESLVMTFGLTNAPAAFQHFMNKLFKDLLDVCVIIYLNNILIYSKNEVDHTKHIHKVIQQLMENQLFCKASKCTFHITSVEYLGIIVLDKGFSLDKLKIQAVQEWPTPQRPLHNLVKKDTPWKWDTKEQEAFQDLKKAITNAPVLCHANPAKPYFLETDASGAALGSVLSQQQEDGRLHPLGFLSESFKGAEQNYNTHDKELLAIIRSFEYWRIFLEGTGHPSPSSPIIGIWNIGRNPKRSTAAMPDGTSY</sequence>
<evidence type="ECO:0008006" key="6">
    <source>
        <dbReference type="Google" id="ProtNLM"/>
    </source>
</evidence>
<evidence type="ECO:0000259" key="2">
    <source>
        <dbReference type="Pfam" id="PF00078"/>
    </source>
</evidence>
<dbReference type="InterPro" id="IPR043502">
    <property type="entry name" value="DNA/RNA_pol_sf"/>
</dbReference>
<dbReference type="PANTHER" id="PTHR37984">
    <property type="entry name" value="PROTEIN CBG26694"/>
    <property type="match status" value="1"/>
</dbReference>
<dbReference type="AlphaFoldDB" id="A0A8H7LZ30"/>
<dbReference type="SUPFAM" id="SSF56672">
    <property type="entry name" value="DNA/RNA polymerases"/>
    <property type="match status" value="1"/>
</dbReference>
<evidence type="ECO:0000313" key="5">
    <source>
        <dbReference type="Proteomes" id="UP000614334"/>
    </source>
</evidence>
<dbReference type="Gene3D" id="3.10.10.10">
    <property type="entry name" value="HIV Type 1 Reverse Transcriptase, subunit A, domain 1"/>
    <property type="match status" value="1"/>
</dbReference>